<protein>
    <submittedName>
        <fullName evidence="2">Uncharacterized protein</fullName>
    </submittedName>
</protein>
<accession>D8UIT2</accession>
<dbReference type="KEGG" id="vcn:VOLCADRAFT_99847"/>
<dbReference type="AlphaFoldDB" id="D8UIT2"/>
<dbReference type="eggNOG" id="ENOG502QPUE">
    <property type="taxonomic scope" value="Eukaryota"/>
</dbReference>
<dbReference type="InParanoid" id="D8UIT2"/>
<sequence length="300" mass="33153">MTGNPPHDHIHDQVFPRVDQKYPLRQLWSSVRIQAAVREAYTREPLQLAAPSLDHSARLLQIAQVVMSRVGAKTWQSYASHFAAFVCFCVDEGLELLRASHYAGLLWSQFLAAKGSIQVRTAQPYFSAIISGHDLLGNPKPCVGDNTLLAAFRRGWERLQRSTVPASVLVLAFSAGDAWHLYEQLAVVPVGSELALPLLFVVLSFCLLLRPDSLLSVTWTYDRPSNLVTDNLAAFTITRSAPSGPLCFSSRCTFPNHIFMVPRDRRRNQLPIDSLAMPTDTTWSKSAVASRSTPAIPASA</sequence>
<evidence type="ECO:0000313" key="2">
    <source>
        <dbReference type="EMBL" id="EFJ40361.1"/>
    </source>
</evidence>
<dbReference type="InterPro" id="IPR010998">
    <property type="entry name" value="Integrase_recombinase_N"/>
</dbReference>
<dbReference type="GO" id="GO:0003677">
    <property type="term" value="F:DNA binding"/>
    <property type="evidence" value="ECO:0007669"/>
    <property type="project" value="UniProtKB-KW"/>
</dbReference>
<proteinExistence type="predicted"/>
<evidence type="ECO:0000313" key="3">
    <source>
        <dbReference type="Proteomes" id="UP000001058"/>
    </source>
</evidence>
<reference evidence="2 3" key="1">
    <citation type="journal article" date="2010" name="Science">
        <title>Genomic analysis of organismal complexity in the multicellular green alga Volvox carteri.</title>
        <authorList>
            <person name="Prochnik S.E."/>
            <person name="Umen J."/>
            <person name="Nedelcu A.M."/>
            <person name="Hallmann A."/>
            <person name="Miller S.M."/>
            <person name="Nishii I."/>
            <person name="Ferris P."/>
            <person name="Kuo A."/>
            <person name="Mitros T."/>
            <person name="Fritz-Laylin L.K."/>
            <person name="Hellsten U."/>
            <person name="Chapman J."/>
            <person name="Simakov O."/>
            <person name="Rensing S.A."/>
            <person name="Terry A."/>
            <person name="Pangilinan J."/>
            <person name="Kapitonov V."/>
            <person name="Jurka J."/>
            <person name="Salamov A."/>
            <person name="Shapiro H."/>
            <person name="Schmutz J."/>
            <person name="Grimwood J."/>
            <person name="Lindquist E."/>
            <person name="Lucas S."/>
            <person name="Grigoriev I.V."/>
            <person name="Schmitt R."/>
            <person name="Kirk D."/>
            <person name="Rokhsar D.S."/>
        </authorList>
    </citation>
    <scope>NUCLEOTIDE SEQUENCE [LARGE SCALE GENOMIC DNA]</scope>
    <source>
        <strain evidence="3">f. Nagariensis / Eve</strain>
    </source>
</reference>
<dbReference type="Gene3D" id="1.10.150.130">
    <property type="match status" value="1"/>
</dbReference>
<dbReference type="SUPFAM" id="SSF47823">
    <property type="entry name" value="lambda integrase-like, N-terminal domain"/>
    <property type="match status" value="1"/>
</dbReference>
<evidence type="ECO:0000256" key="1">
    <source>
        <dbReference type="ARBA" id="ARBA00023125"/>
    </source>
</evidence>
<keyword evidence="1" id="KW-0238">DNA-binding</keyword>
<name>D8UIT2_VOLCA</name>
<keyword evidence="3" id="KW-1185">Reference proteome</keyword>
<dbReference type="EMBL" id="GL378418">
    <property type="protein sequence ID" value="EFJ40361.1"/>
    <property type="molecule type" value="Genomic_DNA"/>
</dbReference>
<gene>
    <name evidence="2" type="ORF">VOLCADRAFT_99847</name>
</gene>
<dbReference type="GeneID" id="9628024"/>
<dbReference type="RefSeq" id="XP_002958565.1">
    <property type="nucleotide sequence ID" value="XM_002958519.1"/>
</dbReference>
<dbReference type="Proteomes" id="UP000001058">
    <property type="component" value="Unassembled WGS sequence"/>
</dbReference>
<organism evidence="3">
    <name type="scientific">Volvox carteri f. nagariensis</name>
    <dbReference type="NCBI Taxonomy" id="3068"/>
    <lineage>
        <taxon>Eukaryota</taxon>
        <taxon>Viridiplantae</taxon>
        <taxon>Chlorophyta</taxon>
        <taxon>core chlorophytes</taxon>
        <taxon>Chlorophyceae</taxon>
        <taxon>CS clade</taxon>
        <taxon>Chlamydomonadales</taxon>
        <taxon>Volvocaceae</taxon>
        <taxon>Volvox</taxon>
    </lineage>
</organism>